<evidence type="ECO:0000313" key="3">
    <source>
        <dbReference type="Proteomes" id="UP000613193"/>
    </source>
</evidence>
<accession>A0A934UPB1</accession>
<protein>
    <submittedName>
        <fullName evidence="2">Glycosyltransferase family 4 protein</fullName>
    </submittedName>
</protein>
<keyword evidence="3" id="KW-1185">Reference proteome</keyword>
<dbReference type="Pfam" id="PF13692">
    <property type="entry name" value="Glyco_trans_1_4"/>
    <property type="match status" value="1"/>
</dbReference>
<dbReference type="PANTHER" id="PTHR46401:SF2">
    <property type="entry name" value="GLYCOSYLTRANSFERASE WBBK-RELATED"/>
    <property type="match status" value="1"/>
</dbReference>
<evidence type="ECO:0000313" key="2">
    <source>
        <dbReference type="EMBL" id="MBK0381234.1"/>
    </source>
</evidence>
<sequence length="391" mass="45178">MKKILYFFPDNVGVQTAGNKARAIQLLKFFKERGYQVDFVSLKHETADSETEQDTIDFLTGNKLAQRVYLLPRKPHKNNYIVYFFKYKLWNLFYYWFNYPAKSKIPTFLTIHLKHAFNNVLKNDTYNYIIISYVQCADLISNKRLLKGAKTIIDTHDLITAQFKDKRHFNLGVTFQDEIDRLSKFDEVWAISYEEQYIFAQFCRSQVRLVPLMADIDHSISSSASIKKYDLIYVASDNVHNKRSADWFFEKVYPLLPNDINICVIGLINKTIPEQYKIKRVLYAAELGEYYRNAKIALCPMLTGTGVKVKVVEALAYGLPVVCTARGTDGLPNKEFNGCLVSDDATEFANNIIKLLNNKDLYISQSALAKQLINVAFSKNVLYEKLDRAFN</sequence>
<proteinExistence type="predicted"/>
<dbReference type="GO" id="GO:0009103">
    <property type="term" value="P:lipopolysaccharide biosynthetic process"/>
    <property type="evidence" value="ECO:0007669"/>
    <property type="project" value="TreeGrafter"/>
</dbReference>
<organism evidence="2 3">
    <name type="scientific">Mucilaginibacter segetis</name>
    <dbReference type="NCBI Taxonomy" id="2793071"/>
    <lineage>
        <taxon>Bacteria</taxon>
        <taxon>Pseudomonadati</taxon>
        <taxon>Bacteroidota</taxon>
        <taxon>Sphingobacteriia</taxon>
        <taxon>Sphingobacteriales</taxon>
        <taxon>Sphingobacteriaceae</taxon>
        <taxon>Mucilaginibacter</taxon>
    </lineage>
</organism>
<name>A0A934UPB1_9SPHI</name>
<dbReference type="Proteomes" id="UP000613193">
    <property type="component" value="Unassembled WGS sequence"/>
</dbReference>
<dbReference type="SUPFAM" id="SSF53756">
    <property type="entry name" value="UDP-Glycosyltransferase/glycogen phosphorylase"/>
    <property type="match status" value="1"/>
</dbReference>
<reference evidence="2" key="1">
    <citation type="submission" date="2020-12" db="EMBL/GenBank/DDBJ databases">
        <title>Bacterial novel species Mucilaginibacter sp. SD-g isolated from soil.</title>
        <authorList>
            <person name="Jung H.-Y."/>
        </authorList>
    </citation>
    <scope>NUCLEOTIDE SEQUENCE</scope>
    <source>
        <strain evidence="2">SD-g</strain>
    </source>
</reference>
<dbReference type="RefSeq" id="WP_200067780.1">
    <property type="nucleotide sequence ID" value="NZ_JAEHFW010000004.1"/>
</dbReference>
<comment type="caution">
    <text evidence="2">The sequence shown here is derived from an EMBL/GenBank/DDBJ whole genome shotgun (WGS) entry which is preliminary data.</text>
</comment>
<gene>
    <name evidence="2" type="ORF">I5M19_18070</name>
</gene>
<dbReference type="EMBL" id="JAEHFW010000004">
    <property type="protein sequence ID" value="MBK0381234.1"/>
    <property type="molecule type" value="Genomic_DNA"/>
</dbReference>
<dbReference type="GO" id="GO:0016757">
    <property type="term" value="F:glycosyltransferase activity"/>
    <property type="evidence" value="ECO:0007669"/>
    <property type="project" value="TreeGrafter"/>
</dbReference>
<dbReference type="PANTHER" id="PTHR46401">
    <property type="entry name" value="GLYCOSYLTRANSFERASE WBBK-RELATED"/>
    <property type="match status" value="1"/>
</dbReference>
<dbReference type="Gene3D" id="3.40.50.2000">
    <property type="entry name" value="Glycogen Phosphorylase B"/>
    <property type="match status" value="1"/>
</dbReference>
<keyword evidence="1" id="KW-0808">Transferase</keyword>
<evidence type="ECO:0000256" key="1">
    <source>
        <dbReference type="ARBA" id="ARBA00022679"/>
    </source>
</evidence>
<dbReference type="AlphaFoldDB" id="A0A934UPB1"/>